<protein>
    <submittedName>
        <fullName evidence="2">Fic family protein</fullName>
    </submittedName>
</protein>
<evidence type="ECO:0000313" key="3">
    <source>
        <dbReference type="Proteomes" id="UP001484239"/>
    </source>
</evidence>
<dbReference type="Proteomes" id="UP001484239">
    <property type="component" value="Unassembled WGS sequence"/>
</dbReference>
<organism evidence="2 3">
    <name type="scientific">Gaopeijia maritima</name>
    <dbReference type="NCBI Taxonomy" id="3119007"/>
    <lineage>
        <taxon>Bacteria</taxon>
        <taxon>Pseudomonadati</taxon>
        <taxon>Gemmatimonadota</taxon>
        <taxon>Longimicrobiia</taxon>
        <taxon>Gaopeijiales</taxon>
        <taxon>Gaopeijiaceae</taxon>
        <taxon>Gaopeijia</taxon>
    </lineage>
</organism>
<dbReference type="PROSITE" id="PS51459">
    <property type="entry name" value="FIDO"/>
    <property type="match status" value="1"/>
</dbReference>
<comment type="caution">
    <text evidence="2">The sequence shown here is derived from an EMBL/GenBank/DDBJ whole genome shotgun (WGS) entry which is preliminary data.</text>
</comment>
<dbReference type="SUPFAM" id="SSF140931">
    <property type="entry name" value="Fic-like"/>
    <property type="match status" value="1"/>
</dbReference>
<accession>A0ABU9E562</accession>
<dbReference type="Gene3D" id="1.10.3290.10">
    <property type="entry name" value="Fido-like domain"/>
    <property type="match status" value="1"/>
</dbReference>
<proteinExistence type="predicted"/>
<gene>
    <name evidence="2" type="ORF">WI372_02560</name>
</gene>
<name>A0ABU9E562_9BACT</name>
<feature type="domain" description="Fido" evidence="1">
    <location>
        <begin position="208"/>
        <end position="360"/>
    </location>
</feature>
<evidence type="ECO:0000259" key="1">
    <source>
        <dbReference type="PROSITE" id="PS51459"/>
    </source>
</evidence>
<dbReference type="Pfam" id="PF02661">
    <property type="entry name" value="Fic"/>
    <property type="match status" value="1"/>
</dbReference>
<dbReference type="InterPro" id="IPR040198">
    <property type="entry name" value="Fido_containing"/>
</dbReference>
<dbReference type="InterPro" id="IPR003812">
    <property type="entry name" value="Fido"/>
</dbReference>
<keyword evidence="3" id="KW-1185">Reference proteome</keyword>
<sequence>MLFRLAEIKLQLHANCNIRLRPIVMKLPESPPDHHELLRDLPRSRLGAVIPHSQVTVSGSYLHWDQLRHRTPPGDLTHAEWWLGVRLARAGAMEALPFKQKDGRPFVLVHAPPIREGLHRIDQSFGMSAGSTGAVRDIVDAHGTSYLLVNSLIEEAIRSSQLEGASTTHDAAKDMIREKRQPSDRSERMIMNNYAAMERLEDLSREPLTTDHVLELHRILVDGTLDDPTRAGVFRTDDDNIVVGLLHSIETAHVPPRAAELAERMDVLVAFANDESPDRWLHPVLRSILIHFMIGYDHPFVDGNGRVARALFYWSMLRYGYPLAKFLSISRVLRHAPAKYARAYLYSETDGGDVTYFLDHQIGVIRKSVESLEQYVQKKAEDIREVEQQVRARHDLNHRQIRLLGHALRKPGAKYTVRSHEASHRVAYNTALADLRDLVDKGLLFQSKEGRQFVFIAPNDLGRRMKRVEPSRGDRQRDP</sequence>
<reference evidence="2 3" key="1">
    <citation type="submission" date="2024-02" db="EMBL/GenBank/DDBJ databases">
        <title>A novel Gemmatimonadota bacterium.</title>
        <authorList>
            <person name="Du Z.-J."/>
            <person name="Ye Y.-Q."/>
        </authorList>
    </citation>
    <scope>NUCLEOTIDE SEQUENCE [LARGE SCALE GENOMIC DNA]</scope>
    <source>
        <strain evidence="2 3">DH-20</strain>
    </source>
</reference>
<dbReference type="PANTHER" id="PTHR13504">
    <property type="entry name" value="FIDO DOMAIN-CONTAINING PROTEIN DDB_G0283145"/>
    <property type="match status" value="1"/>
</dbReference>
<dbReference type="EMBL" id="JBBHLI010000001">
    <property type="protein sequence ID" value="MEK9499863.1"/>
    <property type="molecule type" value="Genomic_DNA"/>
</dbReference>
<dbReference type="RefSeq" id="WP_405278022.1">
    <property type="nucleotide sequence ID" value="NZ_JBBHLI010000001.1"/>
</dbReference>
<evidence type="ECO:0000313" key="2">
    <source>
        <dbReference type="EMBL" id="MEK9499863.1"/>
    </source>
</evidence>
<dbReference type="InterPro" id="IPR036597">
    <property type="entry name" value="Fido-like_dom_sf"/>
</dbReference>
<dbReference type="PANTHER" id="PTHR13504:SF38">
    <property type="entry name" value="FIDO DOMAIN-CONTAINING PROTEIN"/>
    <property type="match status" value="1"/>
</dbReference>